<evidence type="ECO:0000256" key="5">
    <source>
        <dbReference type="ARBA" id="ARBA00023172"/>
    </source>
</evidence>
<dbReference type="Proteomes" id="UP000625735">
    <property type="component" value="Unassembled WGS sequence"/>
</dbReference>
<evidence type="ECO:0000256" key="4">
    <source>
        <dbReference type="ARBA" id="ARBA00023125"/>
    </source>
</evidence>
<comment type="similarity">
    <text evidence="2 6">Belongs to the transposase mutator family.</text>
</comment>
<evidence type="ECO:0000256" key="2">
    <source>
        <dbReference type="ARBA" id="ARBA00010961"/>
    </source>
</evidence>
<reference evidence="8" key="1">
    <citation type="journal article" date="2014" name="Int. J. Syst. Evol. Microbiol.">
        <title>Complete genome sequence of Corynebacterium casei LMG S-19264T (=DSM 44701T), isolated from a smear-ripened cheese.</title>
        <authorList>
            <consortium name="US DOE Joint Genome Institute (JGI-PGF)"/>
            <person name="Walter F."/>
            <person name="Albersmeier A."/>
            <person name="Kalinowski J."/>
            <person name="Ruckert C."/>
        </authorList>
    </citation>
    <scope>NUCLEOTIDE SEQUENCE</scope>
    <source>
        <strain evidence="8">CGMCC 1.12506</strain>
    </source>
</reference>
<dbReference type="RefSeq" id="WP_188363259.1">
    <property type="nucleotide sequence ID" value="NZ_BMFG01000032.1"/>
</dbReference>
<comment type="caution">
    <text evidence="8">The sequence shown here is derived from an EMBL/GenBank/DDBJ whole genome shotgun (WGS) entry which is preliminary data.</text>
</comment>
<evidence type="ECO:0000313" key="9">
    <source>
        <dbReference type="Proteomes" id="UP000625735"/>
    </source>
</evidence>
<keyword evidence="6" id="KW-0814">Transposable element</keyword>
<dbReference type="EMBL" id="BMFG01000032">
    <property type="protein sequence ID" value="GGD36777.1"/>
    <property type="molecule type" value="Genomic_DNA"/>
</dbReference>
<evidence type="ECO:0000313" key="8">
    <source>
        <dbReference type="EMBL" id="GGD36777.1"/>
    </source>
</evidence>
<evidence type="ECO:0000256" key="1">
    <source>
        <dbReference type="ARBA" id="ARBA00002190"/>
    </source>
</evidence>
<dbReference type="GO" id="GO:0006313">
    <property type="term" value="P:DNA transposition"/>
    <property type="evidence" value="ECO:0007669"/>
    <property type="project" value="UniProtKB-UniRule"/>
</dbReference>
<comment type="function">
    <text evidence="1 6">Required for the transposition of the insertion element.</text>
</comment>
<dbReference type="PANTHER" id="PTHR33217:SF8">
    <property type="entry name" value="MUTATOR FAMILY TRANSPOSASE"/>
    <property type="match status" value="1"/>
</dbReference>
<evidence type="ECO:0000256" key="6">
    <source>
        <dbReference type="RuleBase" id="RU365089"/>
    </source>
</evidence>
<accession>A0A916YAB0</accession>
<dbReference type="GO" id="GO:0004803">
    <property type="term" value="F:transposase activity"/>
    <property type="evidence" value="ECO:0007669"/>
    <property type="project" value="UniProtKB-UniRule"/>
</dbReference>
<sequence length="400" mass="46159">MSEQFDFESFSKSAIEKLKQGKPLTGTDGVFTPLLKMILEASLDSEIKDHVQETKPQKNRRNGKGTKTITSGLGTFELETPRDRNGSFEPQTVPKRQVSISSDIDKKIIGLYGLGMSYSDIQNHLKEMYDFEVSDGTISSITDRILPEIKEWQNRPLESVYPLIWLDAMHYKVRDEGQVKSKAIYSILGVTIEGQKEVLGIYFGNSESSSFWRQVLNDLQNRGLEDVFIACIDNLSGFGDAIEDYYPKTEVQLCLVHQMRNSAKYVTHTDLREVMKDLKVVYQAPSEQKGLEALELAREKWNKKYPAIFRSWDKNWDRLANIYKYSPHLKRIMYTTNPIESYHRMIRKVTKTKGAFSSENAILKQVYLAIMNAQTRWNGQIFHWSAIQNDLNAYFSDRIK</sequence>
<organism evidence="8 9">
    <name type="scientific">Flavobacterium orientale</name>
    <dbReference type="NCBI Taxonomy" id="1756020"/>
    <lineage>
        <taxon>Bacteria</taxon>
        <taxon>Pseudomonadati</taxon>
        <taxon>Bacteroidota</taxon>
        <taxon>Flavobacteriia</taxon>
        <taxon>Flavobacteriales</taxon>
        <taxon>Flavobacteriaceae</taxon>
        <taxon>Flavobacterium</taxon>
    </lineage>
</organism>
<dbReference type="PANTHER" id="PTHR33217">
    <property type="entry name" value="TRANSPOSASE FOR INSERTION SEQUENCE ELEMENT IS1081"/>
    <property type="match status" value="1"/>
</dbReference>
<dbReference type="AlphaFoldDB" id="A0A916YAB0"/>
<reference evidence="8" key="2">
    <citation type="submission" date="2020-09" db="EMBL/GenBank/DDBJ databases">
        <authorList>
            <person name="Sun Q."/>
            <person name="Zhou Y."/>
        </authorList>
    </citation>
    <scope>NUCLEOTIDE SEQUENCE</scope>
    <source>
        <strain evidence="8">CGMCC 1.12506</strain>
    </source>
</reference>
<keyword evidence="5 6" id="KW-0233">DNA recombination</keyword>
<evidence type="ECO:0000256" key="3">
    <source>
        <dbReference type="ARBA" id="ARBA00022578"/>
    </source>
</evidence>
<dbReference type="InterPro" id="IPR001207">
    <property type="entry name" value="Transposase_mutator"/>
</dbReference>
<evidence type="ECO:0000256" key="7">
    <source>
        <dbReference type="SAM" id="MobiDB-lite"/>
    </source>
</evidence>
<keyword evidence="9" id="KW-1185">Reference proteome</keyword>
<proteinExistence type="inferred from homology"/>
<name>A0A916YAB0_9FLAO</name>
<dbReference type="NCBIfam" id="NF033543">
    <property type="entry name" value="transpos_IS256"/>
    <property type="match status" value="1"/>
</dbReference>
<gene>
    <name evidence="8" type="ORF">GCM10011343_28140</name>
</gene>
<protein>
    <recommendedName>
        <fullName evidence="6">Mutator family transposase</fullName>
    </recommendedName>
</protein>
<keyword evidence="3 6" id="KW-0815">Transposition</keyword>
<dbReference type="Pfam" id="PF00872">
    <property type="entry name" value="Transposase_mut"/>
    <property type="match status" value="1"/>
</dbReference>
<feature type="region of interest" description="Disordered" evidence="7">
    <location>
        <begin position="51"/>
        <end position="97"/>
    </location>
</feature>
<keyword evidence="4 6" id="KW-0238">DNA-binding</keyword>
<dbReference type="GO" id="GO:0003677">
    <property type="term" value="F:DNA binding"/>
    <property type="evidence" value="ECO:0007669"/>
    <property type="project" value="UniProtKB-UniRule"/>
</dbReference>